<evidence type="ECO:0000313" key="3">
    <source>
        <dbReference type="Proteomes" id="UP000627984"/>
    </source>
</evidence>
<reference evidence="2" key="2">
    <citation type="submission" date="2022-09" db="EMBL/GenBank/DDBJ databases">
        <authorList>
            <person name="Sun Q."/>
            <person name="Ohkuma M."/>
        </authorList>
    </citation>
    <scope>NUCLEOTIDE SEQUENCE</scope>
    <source>
        <strain evidence="2">JCM 3093</strain>
    </source>
</reference>
<dbReference type="AlphaFoldDB" id="A0AA37BIW4"/>
<dbReference type="EMBL" id="BMQD01000012">
    <property type="protein sequence ID" value="GGK77542.1"/>
    <property type="molecule type" value="Genomic_DNA"/>
</dbReference>
<keyword evidence="1" id="KW-0812">Transmembrane</keyword>
<dbReference type="Proteomes" id="UP000627984">
    <property type="component" value="Unassembled WGS sequence"/>
</dbReference>
<organism evidence="2 3">
    <name type="scientific">Planomonospora parontospora</name>
    <dbReference type="NCBI Taxonomy" id="58119"/>
    <lineage>
        <taxon>Bacteria</taxon>
        <taxon>Bacillati</taxon>
        <taxon>Actinomycetota</taxon>
        <taxon>Actinomycetes</taxon>
        <taxon>Streptosporangiales</taxon>
        <taxon>Streptosporangiaceae</taxon>
        <taxon>Planomonospora</taxon>
    </lineage>
</organism>
<evidence type="ECO:0000313" key="2">
    <source>
        <dbReference type="EMBL" id="GGK77542.1"/>
    </source>
</evidence>
<reference evidence="2" key="1">
    <citation type="journal article" date="2014" name="Int. J. Syst. Evol. Microbiol.">
        <title>Complete genome sequence of Corynebacterium casei LMG S-19264T (=DSM 44701T), isolated from a smear-ripened cheese.</title>
        <authorList>
            <consortium name="US DOE Joint Genome Institute (JGI-PGF)"/>
            <person name="Walter F."/>
            <person name="Albersmeier A."/>
            <person name="Kalinowski J."/>
            <person name="Ruckert C."/>
        </authorList>
    </citation>
    <scope>NUCLEOTIDE SEQUENCE</scope>
    <source>
        <strain evidence="2">JCM 3093</strain>
    </source>
</reference>
<accession>A0AA37BIW4</accession>
<proteinExistence type="predicted"/>
<evidence type="ECO:0000256" key="1">
    <source>
        <dbReference type="SAM" id="Phobius"/>
    </source>
</evidence>
<keyword evidence="1" id="KW-0472">Membrane</keyword>
<gene>
    <name evidence="2" type="ORF">GCM10010126_41090</name>
</gene>
<sequence>MGPPPGPFAPYGGHMGRILLIVAAVVLAFFLLGSVLGLLFGLLKWALIIGLVAVVVMFAAKLFRSSKVRG</sequence>
<name>A0AA37BIW4_9ACTN</name>
<comment type="caution">
    <text evidence="2">The sequence shown here is derived from an EMBL/GenBank/DDBJ whole genome shotgun (WGS) entry which is preliminary data.</text>
</comment>
<protein>
    <submittedName>
        <fullName evidence="2">Uncharacterized protein</fullName>
    </submittedName>
</protein>
<feature type="transmembrane region" description="Helical" evidence="1">
    <location>
        <begin position="18"/>
        <end position="39"/>
    </location>
</feature>
<keyword evidence="1" id="KW-1133">Transmembrane helix</keyword>
<feature type="transmembrane region" description="Helical" evidence="1">
    <location>
        <begin position="45"/>
        <end position="63"/>
    </location>
</feature>